<dbReference type="Gene3D" id="3.50.50.60">
    <property type="entry name" value="FAD/NAD(P)-binding domain"/>
    <property type="match status" value="1"/>
</dbReference>
<dbReference type="EMBL" id="JARWAI010000006">
    <property type="protein sequence ID" value="MDR5875230.1"/>
    <property type="molecule type" value="Genomic_DNA"/>
</dbReference>
<evidence type="ECO:0000313" key="4">
    <source>
        <dbReference type="Proteomes" id="UP001269267"/>
    </source>
</evidence>
<dbReference type="RefSeq" id="WP_230447662.1">
    <property type="nucleotide sequence ID" value="NZ_JARWAI010000006.1"/>
</dbReference>
<reference evidence="3 4" key="1">
    <citation type="submission" date="2023-04" db="EMBL/GenBank/DDBJ databases">
        <title>A long-awaited taxogenomic arrangement of the family Halomonadaceae.</title>
        <authorList>
            <person name="De La Haba R."/>
            <person name="Chuvochina M."/>
            <person name="Wittouck S."/>
            <person name="Arahal D.R."/>
            <person name="Sanchez-Porro C."/>
            <person name="Hugenholtz P."/>
            <person name="Ventosa A."/>
        </authorList>
    </citation>
    <scope>NUCLEOTIDE SEQUENCE [LARGE SCALE GENOMIC DNA]</scope>
    <source>
        <strain evidence="3 4">DSM 18042</strain>
    </source>
</reference>
<dbReference type="Pfam" id="PF01593">
    <property type="entry name" value="Amino_oxidase"/>
    <property type="match status" value="1"/>
</dbReference>
<dbReference type="InterPro" id="IPR036188">
    <property type="entry name" value="FAD/NAD-bd_sf"/>
</dbReference>
<evidence type="ECO:0000259" key="2">
    <source>
        <dbReference type="Pfam" id="PF01593"/>
    </source>
</evidence>
<comment type="caution">
    <text evidence="3">The sequence shown here is derived from an EMBL/GenBank/DDBJ whole genome shotgun (WGS) entry which is preliminary data.</text>
</comment>
<evidence type="ECO:0000256" key="1">
    <source>
        <dbReference type="SAM" id="SignalP"/>
    </source>
</evidence>
<dbReference type="Pfam" id="PF13450">
    <property type="entry name" value="NAD_binding_8"/>
    <property type="match status" value="1"/>
</dbReference>
<name>A0ABU1GCL6_9GAMM</name>
<feature type="signal peptide" evidence="1">
    <location>
        <begin position="1"/>
        <end position="25"/>
    </location>
</feature>
<evidence type="ECO:0000313" key="3">
    <source>
        <dbReference type="EMBL" id="MDR5875230.1"/>
    </source>
</evidence>
<dbReference type="PRINTS" id="PR00419">
    <property type="entry name" value="ADXRDTASE"/>
</dbReference>
<keyword evidence="4" id="KW-1185">Reference proteome</keyword>
<keyword evidence="1" id="KW-0732">Signal</keyword>
<accession>A0ABU1GCL6</accession>
<dbReference type="Gene3D" id="3.90.660.10">
    <property type="match status" value="1"/>
</dbReference>
<gene>
    <name evidence="3" type="ORF">QC815_09895</name>
</gene>
<protein>
    <submittedName>
        <fullName evidence="3">FAD-dependent oxidoreductase</fullName>
    </submittedName>
</protein>
<feature type="domain" description="Amine oxidase" evidence="2">
    <location>
        <begin position="115"/>
        <end position="343"/>
    </location>
</feature>
<dbReference type="SUPFAM" id="SSF51905">
    <property type="entry name" value="FAD/NAD(P)-binding domain"/>
    <property type="match status" value="1"/>
</dbReference>
<feature type="chain" id="PRO_5045095508" evidence="1">
    <location>
        <begin position="26"/>
        <end position="349"/>
    </location>
</feature>
<dbReference type="Proteomes" id="UP001269267">
    <property type="component" value="Unassembled WGS sequence"/>
</dbReference>
<organism evidence="3 4">
    <name type="scientific">Vreelandella gomseomensis</name>
    <dbReference type="NCBI Taxonomy" id="370766"/>
    <lineage>
        <taxon>Bacteria</taxon>
        <taxon>Pseudomonadati</taxon>
        <taxon>Pseudomonadota</taxon>
        <taxon>Gammaproteobacteria</taxon>
        <taxon>Oceanospirillales</taxon>
        <taxon>Halomonadaceae</taxon>
        <taxon>Vreelandella</taxon>
    </lineage>
</organism>
<dbReference type="PANTHER" id="PTHR16128:SF5">
    <property type="entry name" value="FAD_NAD(P)-BINDING OXIDOREDUCTASE FAMILY PROTEIN"/>
    <property type="match status" value="1"/>
</dbReference>
<dbReference type="PANTHER" id="PTHR16128">
    <property type="entry name" value="FAD/NAD(P)-BINDING OXIDOREDUCTASE FAMILY PROTEIN"/>
    <property type="match status" value="1"/>
</dbReference>
<sequence length="349" mass="38370">MTAAQISPPLTIAIVGAGMAGLACANALAERGATVSVFDKGRGPGGRMSTKRLNQEQLDLGAQAFTARDPAFQEALARWISAGLAARWPTISYQASPNGWQLQHDPHARFTGVPRMSAITRHLADTFQAHERSTLKLATRIEALKRLSDGWQLIDTAGNTFGPYQQVVFTTPPPQTLPLVADWDSTLAKACRQRLQRGCWAAWAILERPLPVPPGARQDWHMARADHPALRLVSRNHTKPGREHQPESLSLMAQLDWSDRYLEHDPQTIADDLWAAFQSLYPPGTPLPARIASGAHRWRYAQPAEADDRRYLYSDSGLAMCGDSFTASRVESAWCSGTLLAHALVDRSV</sequence>
<dbReference type="InterPro" id="IPR002937">
    <property type="entry name" value="Amino_oxidase"/>
</dbReference>
<proteinExistence type="predicted"/>